<keyword evidence="4" id="KW-0547">Nucleotide-binding</keyword>
<evidence type="ECO:0000256" key="4">
    <source>
        <dbReference type="ARBA" id="ARBA00022741"/>
    </source>
</evidence>
<evidence type="ECO:0000259" key="9">
    <source>
        <dbReference type="PROSITE" id="PS51643"/>
    </source>
</evidence>
<dbReference type="EC" id="3.1.-.-" evidence="10"/>
<dbReference type="PROSITE" id="PS51643">
    <property type="entry name" value="HD_CAS3"/>
    <property type="match status" value="1"/>
</dbReference>
<comment type="similarity">
    <text evidence="2">In the central section; belongs to the CRISPR-associated helicase Cas3 family.</text>
</comment>
<evidence type="ECO:0000256" key="5">
    <source>
        <dbReference type="ARBA" id="ARBA00022801"/>
    </source>
</evidence>
<dbReference type="Gene3D" id="1.10.3210.30">
    <property type="match status" value="1"/>
</dbReference>
<dbReference type="GO" id="GO:0051607">
    <property type="term" value="P:defense response to virus"/>
    <property type="evidence" value="ECO:0007669"/>
    <property type="project" value="UniProtKB-KW"/>
</dbReference>
<evidence type="ECO:0000256" key="3">
    <source>
        <dbReference type="ARBA" id="ARBA00022723"/>
    </source>
</evidence>
<dbReference type="EMBL" id="OFSM01000007">
    <property type="protein sequence ID" value="SOY28842.1"/>
    <property type="molecule type" value="Genomic_DNA"/>
</dbReference>
<feature type="domain" description="HD Cas3-type" evidence="9">
    <location>
        <begin position="12"/>
        <end position="187"/>
    </location>
</feature>
<evidence type="ECO:0000313" key="10">
    <source>
        <dbReference type="EMBL" id="SOY28842.1"/>
    </source>
</evidence>
<evidence type="ECO:0000256" key="7">
    <source>
        <dbReference type="ARBA" id="ARBA00022840"/>
    </source>
</evidence>
<dbReference type="InterPro" id="IPR011545">
    <property type="entry name" value="DEAD/DEAH_box_helicase_dom"/>
</dbReference>
<dbReference type="InterPro" id="IPR027417">
    <property type="entry name" value="P-loop_NTPase"/>
</dbReference>
<keyword evidence="7" id="KW-0067">ATP-binding</keyword>
<protein>
    <submittedName>
        <fullName evidence="10">CRISPR-associated nuclease/helicase Cas3</fullName>
        <ecNumber evidence="10">3.1.-.-</ecNumber>
    </submittedName>
</protein>
<sequence length="740" mass="83734">MRECYYARSANVLGEKETLEHHAQRAGKLCGEFLKPIGYTEIGAILGGLHDFGKASERFAEVLEGKRVHVNHAYPGAALVYWQYGQKKTARMLATVIAAHHSCLDGNCIMSLKELMQGTGAGYDEEGNLFSLFGMAEMKEALDAFQRENPRLMGIKIPKSLPDEEDGVADMLLARFLLSALADADYSASAEHFQPDYLKTHTGPALNPDDALEHLLLIRAEKQKLSKSSPILNALRDRLFEDCLRAAELPPGLYTLTAPTGLGKTLSLLAFAAKHCIRYRQMRRIILILPYLAIMEQNVRDYRRILPELLESHSAAVLDERARLLAERWDAPCIITTNVGFFEPLFSARPTDCRHLHQLAGSVIVLDEAQSLPPDLLEATLRTVNLLCAQYGCTVVFSTATQPSFQHLPGLEWKPTEIVPNPDRLFQATRRVTYDWRMEEQVSYRQIAEELISHRQGCVIVNLRAHAEKLFCILEEIVSDAESDGIFYLTSDLCGAHRIKVLEEIKKRLAEGRLCYLVASQCIEAGVDLDFPIIYRALAPLESIIQAAGRCNRNGDSADGQVIVFLPAEERLYPPGGYYQRAALCVKTLASRHPIDCFDLKHMEEYYEILYSNGDGDKEKLKKALEDRDYRKVQEAYKLIESKGVQVIVPWKEEMKLFDSLEEEYRKNGLTRDLIRRARPLTVSSFAEDKVKECCIPLFFRTYGRESEVQTDWYLLGNPDCYHEKLGLHFGVLEIFDGIF</sequence>
<dbReference type="GO" id="GO:0046872">
    <property type="term" value="F:metal ion binding"/>
    <property type="evidence" value="ECO:0007669"/>
    <property type="project" value="UniProtKB-KW"/>
</dbReference>
<keyword evidence="3" id="KW-0479">Metal-binding</keyword>
<dbReference type="GO" id="GO:0016887">
    <property type="term" value="F:ATP hydrolysis activity"/>
    <property type="evidence" value="ECO:0007669"/>
    <property type="project" value="TreeGrafter"/>
</dbReference>
<dbReference type="InterPro" id="IPR038257">
    <property type="entry name" value="CRISPR-assoc_Cas3_HD_sf"/>
</dbReference>
<dbReference type="CDD" id="cd09641">
    <property type="entry name" value="Cas3''_I"/>
    <property type="match status" value="1"/>
</dbReference>
<proteinExistence type="inferred from homology"/>
<dbReference type="OrthoDB" id="9810236at2"/>
<dbReference type="RefSeq" id="WP_103238925.1">
    <property type="nucleotide sequence ID" value="NZ_JANJZD010000014.1"/>
</dbReference>
<accession>A0A2K4ZEF3</accession>
<dbReference type="GO" id="GO:0003677">
    <property type="term" value="F:DNA binding"/>
    <property type="evidence" value="ECO:0007669"/>
    <property type="project" value="TreeGrafter"/>
</dbReference>
<dbReference type="AlphaFoldDB" id="A0A2K4ZEF3"/>
<dbReference type="InterPro" id="IPR014001">
    <property type="entry name" value="Helicase_ATP-bd"/>
</dbReference>
<keyword evidence="11" id="KW-1185">Reference proteome</keyword>
<dbReference type="SUPFAM" id="SSF52540">
    <property type="entry name" value="P-loop containing nucleoside triphosphate hydrolases"/>
    <property type="match status" value="1"/>
</dbReference>
<gene>
    <name evidence="10" type="primary">cas3</name>
    <name evidence="10" type="ORF">AMURIS_01556</name>
</gene>
<dbReference type="Gene3D" id="3.40.50.300">
    <property type="entry name" value="P-loop containing nucleotide triphosphate hydrolases"/>
    <property type="match status" value="2"/>
</dbReference>
<dbReference type="SMART" id="SM00487">
    <property type="entry name" value="DEXDc"/>
    <property type="match status" value="1"/>
</dbReference>
<comment type="similarity">
    <text evidence="1">In the N-terminal section; belongs to the CRISPR-associated nuclease Cas3-HD family.</text>
</comment>
<evidence type="ECO:0000256" key="1">
    <source>
        <dbReference type="ARBA" id="ARBA00006847"/>
    </source>
</evidence>
<keyword evidence="8" id="KW-0051">Antiviral defense</keyword>
<dbReference type="InterPro" id="IPR001650">
    <property type="entry name" value="Helicase_C-like"/>
</dbReference>
<organism evidence="10 11">
    <name type="scientific">Acetatifactor muris</name>
    <dbReference type="NCBI Taxonomy" id="879566"/>
    <lineage>
        <taxon>Bacteria</taxon>
        <taxon>Bacillati</taxon>
        <taxon>Bacillota</taxon>
        <taxon>Clostridia</taxon>
        <taxon>Lachnospirales</taxon>
        <taxon>Lachnospiraceae</taxon>
        <taxon>Acetatifactor</taxon>
    </lineage>
</organism>
<dbReference type="InterPro" id="IPR054712">
    <property type="entry name" value="Cas3-like_dom"/>
</dbReference>
<dbReference type="SMART" id="SM00490">
    <property type="entry name" value="HELICc"/>
    <property type="match status" value="1"/>
</dbReference>
<dbReference type="PANTHER" id="PTHR47962">
    <property type="entry name" value="ATP-DEPENDENT HELICASE LHR-RELATED-RELATED"/>
    <property type="match status" value="1"/>
</dbReference>
<dbReference type="Pfam" id="PF00270">
    <property type="entry name" value="DEAD"/>
    <property type="match status" value="1"/>
</dbReference>
<keyword evidence="6 10" id="KW-0347">Helicase</keyword>
<dbReference type="PANTHER" id="PTHR47962:SF5">
    <property type="entry name" value="ATP-DEPENDENT HELICASE LHR-RELATED"/>
    <property type="match status" value="1"/>
</dbReference>
<dbReference type="GO" id="GO:0005524">
    <property type="term" value="F:ATP binding"/>
    <property type="evidence" value="ECO:0007669"/>
    <property type="project" value="UniProtKB-KW"/>
</dbReference>
<evidence type="ECO:0000313" key="11">
    <source>
        <dbReference type="Proteomes" id="UP000236311"/>
    </source>
</evidence>
<dbReference type="InterPro" id="IPR006483">
    <property type="entry name" value="CRISPR-assoc_Cas3_HD"/>
</dbReference>
<evidence type="ECO:0000256" key="8">
    <source>
        <dbReference type="ARBA" id="ARBA00023118"/>
    </source>
</evidence>
<dbReference type="CDD" id="cd17930">
    <property type="entry name" value="DEXHc_cas3"/>
    <property type="match status" value="1"/>
</dbReference>
<reference evidence="10 11" key="1">
    <citation type="submission" date="2018-01" db="EMBL/GenBank/DDBJ databases">
        <authorList>
            <person name="Gaut B.S."/>
            <person name="Morton B.R."/>
            <person name="Clegg M.T."/>
            <person name="Duvall M.R."/>
        </authorList>
    </citation>
    <scope>NUCLEOTIDE SEQUENCE [LARGE SCALE GENOMIC DNA]</scope>
    <source>
        <strain evidence="10">GP69</strain>
    </source>
</reference>
<dbReference type="InterPro" id="IPR052511">
    <property type="entry name" value="ATP-dep_Helicase"/>
</dbReference>
<dbReference type="Proteomes" id="UP000236311">
    <property type="component" value="Unassembled WGS sequence"/>
</dbReference>
<dbReference type="NCBIfam" id="TIGR01596">
    <property type="entry name" value="cas3_HD"/>
    <property type="match status" value="1"/>
</dbReference>
<evidence type="ECO:0000256" key="6">
    <source>
        <dbReference type="ARBA" id="ARBA00022806"/>
    </source>
</evidence>
<dbReference type="GO" id="GO:0004386">
    <property type="term" value="F:helicase activity"/>
    <property type="evidence" value="ECO:0007669"/>
    <property type="project" value="UniProtKB-KW"/>
</dbReference>
<dbReference type="Pfam" id="PF22590">
    <property type="entry name" value="Cas3-like_C_2"/>
    <property type="match status" value="1"/>
</dbReference>
<name>A0A2K4ZEF3_9FIRM</name>
<keyword evidence="5 10" id="KW-0378">Hydrolase</keyword>
<evidence type="ECO:0000256" key="2">
    <source>
        <dbReference type="ARBA" id="ARBA00009046"/>
    </source>
</evidence>